<keyword evidence="3 6" id="KW-0812">Transmembrane</keyword>
<evidence type="ECO:0000313" key="8">
    <source>
        <dbReference type="Proteomes" id="UP001180087"/>
    </source>
</evidence>
<feature type="transmembrane region" description="Helical" evidence="6">
    <location>
        <begin position="281"/>
        <end position="300"/>
    </location>
</feature>
<evidence type="ECO:0000313" key="7">
    <source>
        <dbReference type="EMBL" id="WLV24762.1"/>
    </source>
</evidence>
<dbReference type="InterPro" id="IPR024923">
    <property type="entry name" value="PG_synth_SpoVB"/>
</dbReference>
<feature type="transmembrane region" description="Helical" evidence="6">
    <location>
        <begin position="443"/>
        <end position="465"/>
    </location>
</feature>
<dbReference type="RefSeq" id="WP_348028120.1">
    <property type="nucleotide sequence ID" value="NZ_CP129113.1"/>
</dbReference>
<proteinExistence type="predicted"/>
<dbReference type="Pfam" id="PF01943">
    <property type="entry name" value="Polysacc_synt"/>
    <property type="match status" value="1"/>
</dbReference>
<dbReference type="InterPro" id="IPR002797">
    <property type="entry name" value="Polysacc_synth"/>
</dbReference>
<keyword evidence="5 6" id="KW-0472">Membrane</keyword>
<feature type="transmembrane region" description="Helical" evidence="6">
    <location>
        <begin position="187"/>
        <end position="208"/>
    </location>
</feature>
<feature type="transmembrane region" description="Helical" evidence="6">
    <location>
        <begin position="86"/>
        <end position="110"/>
    </location>
</feature>
<name>A0ABY9KVI2_9BACI</name>
<gene>
    <name evidence="7" type="ORF">QR721_00310</name>
</gene>
<comment type="subcellular location">
    <subcellularLocation>
        <location evidence="1">Cell membrane</location>
        <topology evidence="1">Multi-pass membrane protein</topology>
    </subcellularLocation>
</comment>
<feature type="transmembrane region" description="Helical" evidence="6">
    <location>
        <begin position="122"/>
        <end position="142"/>
    </location>
</feature>
<dbReference type="Proteomes" id="UP001180087">
    <property type="component" value="Chromosome"/>
</dbReference>
<feature type="transmembrane region" description="Helical" evidence="6">
    <location>
        <begin position="385"/>
        <end position="402"/>
    </location>
</feature>
<protein>
    <submittedName>
        <fullName evidence="7">Polysaccharide biosynthesis protein</fullName>
    </submittedName>
</protein>
<evidence type="ECO:0000256" key="3">
    <source>
        <dbReference type="ARBA" id="ARBA00022692"/>
    </source>
</evidence>
<feature type="transmembrane region" description="Helical" evidence="6">
    <location>
        <begin position="477"/>
        <end position="497"/>
    </location>
</feature>
<evidence type="ECO:0000256" key="4">
    <source>
        <dbReference type="ARBA" id="ARBA00022989"/>
    </source>
</evidence>
<feature type="transmembrane region" description="Helical" evidence="6">
    <location>
        <begin position="163"/>
        <end position="181"/>
    </location>
</feature>
<feature type="transmembrane region" description="Helical" evidence="6">
    <location>
        <begin position="357"/>
        <end position="378"/>
    </location>
</feature>
<dbReference type="PANTHER" id="PTHR30250:SF29">
    <property type="entry name" value="POLYSACCHARIDE BIOSYNTHESIS PROTEIN C-TERMINAL DOMAIN-CONTAINING PROTEIN"/>
    <property type="match status" value="1"/>
</dbReference>
<sequence>MHNDGSKKLVKGALILAGAGLIGKVLGASYRIPLQNLLGDEGFYIYQQIYPILGLALMLSLYGFPSAVARIAAEHGEKGETVGWRNYFLPAWVVLAGTSIIFAGMLFIGADRLAEIIGDDQLVSLYRSASFVFLAIPITAILRGACQSQAEMVPVAQSQLIEQFLRVVIIIAAAAVIGKSGDDLYKIGMAAVWAAVIGAVGAIGILLFRTKQPALGTAKFSWGRHSRALLGIGLVATLNHALLLLIQFGDMLTLLPSLREYGLSFAAAVQEKGIFDRGQPLIQIGSVLGSSLALSVMPSISKGKLEREPDLYGPFMLVAFKLSLAIGIGAAAGLIVIFPEVNTLLFENSSGTGSLRLLMLAVCVSSVAITLAAMLQGLGLYRRTALYITLALLVKVFLNFTLVRMYGIYGGAAATVLALVLMLTLASFDLSRQTALFSGMRRVSWPLVLSAGSMVIYLFAGKWFFQFMLPSMTRGMLVLEVIVLVTGGAIVYLVLLFRSKEFFREEEVSLLPASKLFLLIRKNIK</sequence>
<feature type="transmembrane region" description="Helical" evidence="6">
    <location>
        <begin position="43"/>
        <end position="65"/>
    </location>
</feature>
<keyword evidence="4 6" id="KW-1133">Transmembrane helix</keyword>
<evidence type="ECO:0000256" key="1">
    <source>
        <dbReference type="ARBA" id="ARBA00004651"/>
    </source>
</evidence>
<evidence type="ECO:0000256" key="5">
    <source>
        <dbReference type="ARBA" id="ARBA00023136"/>
    </source>
</evidence>
<evidence type="ECO:0000256" key="6">
    <source>
        <dbReference type="SAM" id="Phobius"/>
    </source>
</evidence>
<feature type="transmembrane region" description="Helical" evidence="6">
    <location>
        <begin position="408"/>
        <end position="431"/>
    </location>
</feature>
<feature type="transmembrane region" description="Helical" evidence="6">
    <location>
        <begin position="228"/>
        <end position="248"/>
    </location>
</feature>
<accession>A0ABY9KVI2</accession>
<feature type="transmembrane region" description="Helical" evidence="6">
    <location>
        <begin position="312"/>
        <end position="337"/>
    </location>
</feature>
<dbReference type="PANTHER" id="PTHR30250">
    <property type="entry name" value="PST FAMILY PREDICTED COLANIC ACID TRANSPORTER"/>
    <property type="match status" value="1"/>
</dbReference>
<dbReference type="CDD" id="cd13124">
    <property type="entry name" value="MATE_SpoVB_like"/>
    <property type="match status" value="1"/>
</dbReference>
<keyword evidence="2" id="KW-1003">Cell membrane</keyword>
<reference evidence="7" key="1">
    <citation type="submission" date="2023-06" db="EMBL/GenBank/DDBJ databases">
        <title>A Treasure from Seagulls: Isolation and Description of Aciduricobacillus qingdaonensis gen. nov., sp. nov., a Rare Obligately Uric Acid-utilizing Member in the Family Bacillaceae.</title>
        <authorList>
            <person name="Liu W."/>
            <person name="Wang B."/>
        </authorList>
    </citation>
    <scope>NUCLEOTIDE SEQUENCE</scope>
    <source>
        <strain evidence="7">44XB</strain>
    </source>
</reference>
<organism evidence="7 8">
    <name type="scientific">Aciduricibacillus chroicocephali</name>
    <dbReference type="NCBI Taxonomy" id="3054939"/>
    <lineage>
        <taxon>Bacteria</taxon>
        <taxon>Bacillati</taxon>
        <taxon>Bacillota</taxon>
        <taxon>Bacilli</taxon>
        <taxon>Bacillales</taxon>
        <taxon>Bacillaceae</taxon>
        <taxon>Aciduricibacillus</taxon>
    </lineage>
</organism>
<keyword evidence="8" id="KW-1185">Reference proteome</keyword>
<dbReference type="EMBL" id="CP129113">
    <property type="protein sequence ID" value="WLV24762.1"/>
    <property type="molecule type" value="Genomic_DNA"/>
</dbReference>
<evidence type="ECO:0000256" key="2">
    <source>
        <dbReference type="ARBA" id="ARBA00022475"/>
    </source>
</evidence>
<dbReference type="InterPro" id="IPR050833">
    <property type="entry name" value="Poly_Biosynth_Transport"/>
</dbReference>